<dbReference type="GO" id="GO:0005524">
    <property type="term" value="F:ATP binding"/>
    <property type="evidence" value="ECO:0007669"/>
    <property type="project" value="UniProtKB-KW"/>
</dbReference>
<dbReference type="InterPro" id="IPR003439">
    <property type="entry name" value="ABC_transporter-like_ATP-bd"/>
</dbReference>
<evidence type="ECO:0000313" key="8">
    <source>
        <dbReference type="Proteomes" id="UP000715095"/>
    </source>
</evidence>
<comment type="caution">
    <text evidence="7">The sequence shown here is derived from an EMBL/GenBank/DDBJ whole genome shotgun (WGS) entry which is preliminary data.</text>
</comment>
<proteinExistence type="inferred from homology"/>
<keyword evidence="4" id="KW-0547">Nucleotide-binding</keyword>
<keyword evidence="8" id="KW-1185">Reference proteome</keyword>
<dbReference type="SMART" id="SM00382">
    <property type="entry name" value="AAA"/>
    <property type="match status" value="1"/>
</dbReference>
<evidence type="ECO:0000313" key="7">
    <source>
        <dbReference type="EMBL" id="MBM6704344.1"/>
    </source>
</evidence>
<comment type="similarity">
    <text evidence="1">Belongs to the ABC transporter superfamily.</text>
</comment>
<evidence type="ECO:0000256" key="4">
    <source>
        <dbReference type="ARBA" id="ARBA00022741"/>
    </source>
</evidence>
<keyword evidence="2" id="KW-0813">Transport</keyword>
<evidence type="ECO:0000259" key="6">
    <source>
        <dbReference type="PROSITE" id="PS50893"/>
    </source>
</evidence>
<dbReference type="Proteomes" id="UP000715095">
    <property type="component" value="Unassembled WGS sequence"/>
</dbReference>
<dbReference type="RefSeq" id="WP_205103026.1">
    <property type="nucleotide sequence ID" value="NZ_JACJJC010000010.1"/>
</dbReference>
<dbReference type="Gene3D" id="3.40.50.300">
    <property type="entry name" value="P-loop containing nucleotide triphosphate hydrolases"/>
    <property type="match status" value="1"/>
</dbReference>
<evidence type="ECO:0000256" key="5">
    <source>
        <dbReference type="ARBA" id="ARBA00022840"/>
    </source>
</evidence>
<dbReference type="InterPro" id="IPR050153">
    <property type="entry name" value="Metal_Ion_Import_ABC"/>
</dbReference>
<sequence>MIDIDNLCFSHNGRAPYLLDGLSLVVERGQYVALAGENGCGKTTLMRLILGFLKPVCGTIRVRSRRIGYVPQTTDFAARAFPITVDEALESWGRLLGLGAKSHAAAREALALTGMAERGSRLVGDLSGGERERVLIARALMGNADLLILDEPSTGLDADGVRAIYSLLSRLRETRGLTIVSVEHNLTAALSAGASVIHLVNGRTHVCTPRRYADESVGGRLFGSLIR</sequence>
<gene>
    <name evidence="7" type="ORF">H6A60_07590</name>
</gene>
<dbReference type="Pfam" id="PF00005">
    <property type="entry name" value="ABC_tran"/>
    <property type="match status" value="1"/>
</dbReference>
<feature type="domain" description="ABC transporter" evidence="6">
    <location>
        <begin position="2"/>
        <end position="226"/>
    </location>
</feature>
<reference evidence="7 8" key="1">
    <citation type="journal article" date="2021" name="Sci. Rep.">
        <title>The distribution of antibiotic resistance genes in chicken gut microbiota commensals.</title>
        <authorList>
            <person name="Juricova H."/>
            <person name="Matiasovicova J."/>
            <person name="Kubasova T."/>
            <person name="Cejkova D."/>
            <person name="Rychlik I."/>
        </authorList>
    </citation>
    <scope>NUCLEOTIDE SEQUENCE [LARGE SCALE GENOMIC DNA]</scope>
    <source>
        <strain evidence="7 8">An829</strain>
    </source>
</reference>
<protein>
    <submittedName>
        <fullName evidence="7">Metal ABC transporter ATP-binding protein</fullName>
    </submittedName>
</protein>
<keyword evidence="3" id="KW-1003">Cell membrane</keyword>
<dbReference type="PROSITE" id="PS50893">
    <property type="entry name" value="ABC_TRANSPORTER_2"/>
    <property type="match status" value="1"/>
</dbReference>
<name>A0ABS2DSR2_9BURK</name>
<keyword evidence="3" id="KW-0472">Membrane</keyword>
<keyword evidence="5 7" id="KW-0067">ATP-binding</keyword>
<dbReference type="PANTHER" id="PTHR42734">
    <property type="entry name" value="METAL TRANSPORT SYSTEM ATP-BINDING PROTEIN TM_0124-RELATED"/>
    <property type="match status" value="1"/>
</dbReference>
<evidence type="ECO:0000256" key="3">
    <source>
        <dbReference type="ARBA" id="ARBA00022475"/>
    </source>
</evidence>
<dbReference type="PANTHER" id="PTHR42734:SF17">
    <property type="entry name" value="METAL TRANSPORT SYSTEM ATP-BINDING PROTEIN TM_0124-RELATED"/>
    <property type="match status" value="1"/>
</dbReference>
<accession>A0ABS2DSR2</accession>
<dbReference type="InterPro" id="IPR003593">
    <property type="entry name" value="AAA+_ATPase"/>
</dbReference>
<dbReference type="SUPFAM" id="SSF52540">
    <property type="entry name" value="P-loop containing nucleoside triphosphate hydrolases"/>
    <property type="match status" value="1"/>
</dbReference>
<dbReference type="EMBL" id="JACJJC010000010">
    <property type="protein sequence ID" value="MBM6704344.1"/>
    <property type="molecule type" value="Genomic_DNA"/>
</dbReference>
<organism evidence="7 8">
    <name type="scientific">Sutterella massiliensis</name>
    <dbReference type="NCBI Taxonomy" id="1816689"/>
    <lineage>
        <taxon>Bacteria</taxon>
        <taxon>Pseudomonadati</taxon>
        <taxon>Pseudomonadota</taxon>
        <taxon>Betaproteobacteria</taxon>
        <taxon>Burkholderiales</taxon>
        <taxon>Sutterellaceae</taxon>
        <taxon>Sutterella</taxon>
    </lineage>
</organism>
<evidence type="ECO:0000256" key="2">
    <source>
        <dbReference type="ARBA" id="ARBA00022448"/>
    </source>
</evidence>
<evidence type="ECO:0000256" key="1">
    <source>
        <dbReference type="ARBA" id="ARBA00005417"/>
    </source>
</evidence>
<dbReference type="InterPro" id="IPR027417">
    <property type="entry name" value="P-loop_NTPase"/>
</dbReference>